<keyword evidence="1" id="KW-1133">Transmembrane helix</keyword>
<organism evidence="2 3">
    <name type="scientific">Ensifer adhaerens</name>
    <name type="common">Sinorhizobium morelense</name>
    <dbReference type="NCBI Taxonomy" id="106592"/>
    <lineage>
        <taxon>Bacteria</taxon>
        <taxon>Pseudomonadati</taxon>
        <taxon>Pseudomonadota</taxon>
        <taxon>Alphaproteobacteria</taxon>
        <taxon>Hyphomicrobiales</taxon>
        <taxon>Rhizobiaceae</taxon>
        <taxon>Sinorhizobium/Ensifer group</taxon>
        <taxon>Ensifer</taxon>
    </lineage>
</organism>
<keyword evidence="2" id="KW-0614">Plasmid</keyword>
<keyword evidence="1" id="KW-0472">Membrane</keyword>
<accession>A0A9Q8YFL5</accession>
<gene>
    <name evidence="2" type="ORF">NE863_32880</name>
</gene>
<feature type="transmembrane region" description="Helical" evidence="1">
    <location>
        <begin position="39"/>
        <end position="58"/>
    </location>
</feature>
<reference evidence="2" key="1">
    <citation type="submission" date="2022-06" db="EMBL/GenBank/DDBJ databases">
        <title>Physiological and biochemical characterization and genomic elucidation of a strain of the genus Ensifer adhaerens M8 that combines arsenic oxidation and chromium reduction.</title>
        <authorList>
            <person name="Li X."/>
            <person name="Yu c."/>
        </authorList>
    </citation>
    <scope>NUCLEOTIDE SEQUENCE</scope>
    <source>
        <strain evidence="2">M8</strain>
        <plasmid evidence="2">pB</plasmid>
    </source>
</reference>
<evidence type="ECO:0000256" key="1">
    <source>
        <dbReference type="SAM" id="Phobius"/>
    </source>
</evidence>
<dbReference type="EMBL" id="CP098809">
    <property type="protein sequence ID" value="USJ27276.1"/>
    <property type="molecule type" value="Genomic_DNA"/>
</dbReference>
<name>A0A9Q8YFL5_ENSAD</name>
<evidence type="ECO:0000313" key="2">
    <source>
        <dbReference type="EMBL" id="USJ27276.1"/>
    </source>
</evidence>
<keyword evidence="1" id="KW-0812">Transmembrane</keyword>
<sequence>MLAIIFLAYGFALLRLGISGADGFGAARLADADRTRNAAIVAGLVLVLTGLVDLLLAGDFDFYRGTHSALIVAVANMLSLPLIA</sequence>
<dbReference type="Proteomes" id="UP001055460">
    <property type="component" value="Plasmid pB"/>
</dbReference>
<dbReference type="RefSeq" id="WP_252160987.1">
    <property type="nucleotide sequence ID" value="NZ_CP098809.1"/>
</dbReference>
<proteinExistence type="predicted"/>
<evidence type="ECO:0000313" key="3">
    <source>
        <dbReference type="Proteomes" id="UP001055460"/>
    </source>
</evidence>
<geneLocation type="plasmid" evidence="2 3">
    <name>pB</name>
</geneLocation>
<protein>
    <submittedName>
        <fullName evidence="2">Uncharacterized protein</fullName>
    </submittedName>
</protein>
<dbReference type="AlphaFoldDB" id="A0A9Q8YFL5"/>